<dbReference type="AlphaFoldDB" id="K5DFE5"/>
<reference evidence="1 2" key="1">
    <citation type="journal article" date="2013" name="Mar. Genomics">
        <title>Expression of sulfatases in Rhodopirellula baltica and the diversity of sulfatases in the genus Rhodopirellula.</title>
        <authorList>
            <person name="Wegner C.E."/>
            <person name="Richter-Heitmann T."/>
            <person name="Klindworth A."/>
            <person name="Klockow C."/>
            <person name="Richter M."/>
            <person name="Achstetter T."/>
            <person name="Glockner F.O."/>
            <person name="Harder J."/>
        </authorList>
    </citation>
    <scope>NUCLEOTIDE SEQUENCE [LARGE SCALE GENOMIC DNA]</scope>
    <source>
        <strain evidence="1 2">SH28</strain>
    </source>
</reference>
<gene>
    <name evidence="1" type="ORF">RBSH_03518</name>
</gene>
<organism evidence="1 2">
    <name type="scientific">Rhodopirellula baltica SH28</name>
    <dbReference type="NCBI Taxonomy" id="993517"/>
    <lineage>
        <taxon>Bacteria</taxon>
        <taxon>Pseudomonadati</taxon>
        <taxon>Planctomycetota</taxon>
        <taxon>Planctomycetia</taxon>
        <taxon>Pirellulales</taxon>
        <taxon>Pirellulaceae</taxon>
        <taxon>Rhodopirellula</taxon>
    </lineage>
</organism>
<evidence type="ECO:0000313" key="2">
    <source>
        <dbReference type="Proteomes" id="UP000007993"/>
    </source>
</evidence>
<name>K5DFE5_RHOBT</name>
<accession>K5DFE5</accession>
<dbReference type="PATRIC" id="fig|993517.3.peg.3815"/>
<evidence type="ECO:0000313" key="1">
    <source>
        <dbReference type="EMBL" id="EKK01163.1"/>
    </source>
</evidence>
<dbReference type="EMBL" id="AMCW01000102">
    <property type="protein sequence ID" value="EKK01163.1"/>
    <property type="molecule type" value="Genomic_DNA"/>
</dbReference>
<protein>
    <submittedName>
        <fullName evidence="1">Uncharacterized protein</fullName>
    </submittedName>
</protein>
<dbReference type="Proteomes" id="UP000007993">
    <property type="component" value="Unassembled WGS sequence"/>
</dbReference>
<comment type="caution">
    <text evidence="1">The sequence shown here is derived from an EMBL/GenBank/DDBJ whole genome shotgun (WGS) entry which is preliminary data.</text>
</comment>
<proteinExistence type="predicted"/>
<sequence>MVQLEESGSGVIASLECYGQSGEAIPSRITPGITEAARWMLDLVVV</sequence>